<evidence type="ECO:0000313" key="2">
    <source>
        <dbReference type="EMBL" id="CAL6045688.1"/>
    </source>
</evidence>
<protein>
    <submittedName>
        <fullName evidence="2">Hypothetical_protein</fullName>
    </submittedName>
</protein>
<accession>A0AA86UTV4</accession>
<dbReference type="EMBL" id="CAXDID020000165">
    <property type="protein sequence ID" value="CAL6045688.1"/>
    <property type="molecule type" value="Genomic_DNA"/>
</dbReference>
<evidence type="ECO:0000313" key="3">
    <source>
        <dbReference type="Proteomes" id="UP001642409"/>
    </source>
</evidence>
<keyword evidence="3" id="KW-1185">Reference proteome</keyword>
<dbReference type="EMBL" id="CATOUU010000981">
    <property type="protein sequence ID" value="CAI9964647.1"/>
    <property type="molecule type" value="Genomic_DNA"/>
</dbReference>
<reference evidence="1" key="1">
    <citation type="submission" date="2023-06" db="EMBL/GenBank/DDBJ databases">
        <authorList>
            <person name="Kurt Z."/>
        </authorList>
    </citation>
    <scope>NUCLEOTIDE SEQUENCE</scope>
</reference>
<gene>
    <name evidence="2" type="ORF">HINF_LOCUS41276</name>
    <name evidence="1" type="ORF">HINF_LOCUS52292</name>
</gene>
<dbReference type="Proteomes" id="UP001642409">
    <property type="component" value="Unassembled WGS sequence"/>
</dbReference>
<sequence>MKIESNIQTSLNSLRGRYDQLDIKIFCENVVFDQNLLVELKSKKLNLTLKNMKVDLKSLFGRFIELSFNCCTFLTFGTEKLTTQILNLSSCKQLSAKFSTKPFQQINCKKMNIQKCEVDYLPVSLQELYVDSCQISIKNMCPYLKIIYNDFSKIINIKMSLLPVLTQIQSEIQDSTSIYIHHAISTRIYHQNVKIAHIKRVDKLKTNQKIMVEFLDQIEIELLFCFDKIMSIQGDVE</sequence>
<name>A0AA86UTV4_9EUKA</name>
<proteinExistence type="predicted"/>
<dbReference type="AlphaFoldDB" id="A0AA86UTV4"/>
<organism evidence="1">
    <name type="scientific">Hexamita inflata</name>
    <dbReference type="NCBI Taxonomy" id="28002"/>
    <lineage>
        <taxon>Eukaryota</taxon>
        <taxon>Metamonada</taxon>
        <taxon>Diplomonadida</taxon>
        <taxon>Hexamitidae</taxon>
        <taxon>Hexamitinae</taxon>
        <taxon>Hexamita</taxon>
    </lineage>
</organism>
<reference evidence="2 3" key="2">
    <citation type="submission" date="2024-07" db="EMBL/GenBank/DDBJ databases">
        <authorList>
            <person name="Akdeniz Z."/>
        </authorList>
    </citation>
    <scope>NUCLEOTIDE SEQUENCE [LARGE SCALE GENOMIC DNA]</scope>
</reference>
<comment type="caution">
    <text evidence="1">The sequence shown here is derived from an EMBL/GenBank/DDBJ whole genome shotgun (WGS) entry which is preliminary data.</text>
</comment>
<evidence type="ECO:0000313" key="1">
    <source>
        <dbReference type="EMBL" id="CAI9964647.1"/>
    </source>
</evidence>